<dbReference type="PATRIC" id="fig|496833.3.peg.253"/>
<dbReference type="EMBL" id="AP009608">
    <property type="protein sequence ID" value="BAH69926.1"/>
    <property type="molecule type" value="Genomic_DNA"/>
</dbReference>
<evidence type="ECO:0000313" key="4">
    <source>
        <dbReference type="Proteomes" id="UP000006810"/>
    </source>
</evidence>
<gene>
    <name evidence="3" type="ordered locus">MBIO_0661</name>
</gene>
<feature type="signal peptide" evidence="2">
    <location>
        <begin position="1"/>
        <end position="32"/>
    </location>
</feature>
<dbReference type="AlphaFoldDB" id="C4XFK4"/>
<proteinExistence type="predicted"/>
<protein>
    <submittedName>
        <fullName evidence="3">Uncharacterized protein</fullName>
    </submittedName>
</protein>
<keyword evidence="4" id="KW-1185">Reference proteome</keyword>
<sequence>MVKIMRRKSMNKKFLKLGSIAGILSFAPVAISAGCGSKGGETPTDPVAAKKALVEQALKDLNAKIETVTDETKKAELKKEAEAIKKDFDAAKTVKDFEAVDAKIKKVVAKVESKSTSDQDKYKTCFTLGEGKDRIKEAIEAIKKDSKSYSFAYDRKGHNIVCFKGRINWSNGDKVIALNITGALKEHIEKNSVQLANAKKPTYNSKKGESISSILDFKLEGNTVKFSFKLAKFENNKPVLDDPIVYNAEVSLA</sequence>
<dbReference type="PROSITE" id="PS51257">
    <property type="entry name" value="PROKAR_LIPOPROTEIN"/>
    <property type="match status" value="1"/>
</dbReference>
<keyword evidence="2" id="KW-0732">Signal</keyword>
<reference evidence="3 4" key="1">
    <citation type="journal article" date="2009" name="Curr. Microbiol.">
        <title>Molecular cloning and expression of a novel cholinephosphotransferase involved in glycoglycerophospholipid biosynthesis of Mycoplasma fermentans.</title>
        <authorList>
            <person name="Ishida N."/>
            <person name="Irikura D."/>
            <person name="Matsuda K."/>
            <person name="Sato S."/>
            <person name="Asano K."/>
        </authorList>
    </citation>
    <scope>NUCLEOTIDE SEQUENCE [LARGE SCALE GENOMIC DNA]</scope>
    <source>
        <strain evidence="4">ATCC 19989 / NBRC 14854 / NCTC 10117 / PG18</strain>
    </source>
</reference>
<dbReference type="Proteomes" id="UP000006810">
    <property type="component" value="Chromosome"/>
</dbReference>
<keyword evidence="1" id="KW-0175">Coiled coil</keyword>
<accession>C4XFK4</accession>
<feature type="chain" id="PRO_5002943537" evidence="2">
    <location>
        <begin position="33"/>
        <end position="253"/>
    </location>
</feature>
<evidence type="ECO:0000256" key="2">
    <source>
        <dbReference type="SAM" id="SignalP"/>
    </source>
</evidence>
<dbReference type="KEGG" id="mfp:MBIO_0661"/>
<evidence type="ECO:0000256" key="1">
    <source>
        <dbReference type="SAM" id="Coils"/>
    </source>
</evidence>
<organism evidence="3 4">
    <name type="scientific">Mycoplasmopsis fermentans (strain ATCC 19989 / NBRC 14854 / NCTC 10117 / PG18)</name>
    <name type="common">Mycoplasma fermentans</name>
    <dbReference type="NCBI Taxonomy" id="496833"/>
    <lineage>
        <taxon>Bacteria</taxon>
        <taxon>Bacillati</taxon>
        <taxon>Mycoplasmatota</taxon>
        <taxon>Mycoplasmoidales</taxon>
        <taxon>Metamycoplasmataceae</taxon>
        <taxon>Mycoplasmopsis</taxon>
    </lineage>
</organism>
<feature type="coiled-coil region" evidence="1">
    <location>
        <begin position="51"/>
        <end position="94"/>
    </location>
</feature>
<dbReference type="HOGENOM" id="CLU_1137052_0_0_14"/>
<name>C4XFK4_MYCFP</name>
<evidence type="ECO:0000313" key="3">
    <source>
        <dbReference type="EMBL" id="BAH69926.1"/>
    </source>
</evidence>